<dbReference type="PROSITE" id="PS50082">
    <property type="entry name" value="WD_REPEATS_2"/>
    <property type="match status" value="3"/>
</dbReference>
<evidence type="ECO:0000256" key="4">
    <source>
        <dbReference type="ARBA" id="ARBA00022737"/>
    </source>
</evidence>
<evidence type="ECO:0000256" key="7">
    <source>
        <dbReference type="ARBA" id="ARBA00023204"/>
    </source>
</evidence>
<feature type="region of interest" description="Disordered" evidence="10">
    <location>
        <begin position="858"/>
        <end position="892"/>
    </location>
</feature>
<keyword evidence="5" id="KW-0227">DNA damage</keyword>
<dbReference type="InterPro" id="IPR045145">
    <property type="entry name" value="PTHR15271"/>
</dbReference>
<feature type="compositionally biased region" description="Polar residues" evidence="10">
    <location>
        <begin position="711"/>
        <end position="723"/>
    </location>
</feature>
<feature type="repeat" description="WD" evidence="9">
    <location>
        <begin position="123"/>
        <end position="164"/>
    </location>
</feature>
<proteinExistence type="inferred from homology"/>
<evidence type="ECO:0000256" key="3">
    <source>
        <dbReference type="ARBA" id="ARBA00022574"/>
    </source>
</evidence>
<dbReference type="OrthoDB" id="71227at2759"/>
<comment type="subcellular location">
    <subcellularLocation>
        <location evidence="1">Nucleus</location>
    </subcellularLocation>
</comment>
<name>A0A6P8J541_ACTTE</name>
<dbReference type="InterPro" id="IPR001632">
    <property type="entry name" value="WD40_G-protein_beta-like"/>
</dbReference>
<keyword evidence="12" id="KW-1185">Reference proteome</keyword>
<feature type="region of interest" description="Disordered" evidence="10">
    <location>
        <begin position="711"/>
        <end position="758"/>
    </location>
</feature>
<keyword evidence="6" id="KW-0156">Chromatin regulator</keyword>
<feature type="repeat" description="WD" evidence="9">
    <location>
        <begin position="60"/>
        <end position="94"/>
    </location>
</feature>
<dbReference type="PRINTS" id="PR00319">
    <property type="entry name" value="GPROTEINB"/>
</dbReference>
<keyword evidence="3 9" id="KW-0853">WD repeat</keyword>
<evidence type="ECO:0000259" key="11">
    <source>
        <dbReference type="Pfam" id="PF24105"/>
    </source>
</evidence>
<evidence type="ECO:0000313" key="13">
    <source>
        <dbReference type="RefSeq" id="XP_031572595.1"/>
    </source>
</evidence>
<dbReference type="InterPro" id="IPR001680">
    <property type="entry name" value="WD40_rpt"/>
</dbReference>
<dbReference type="GeneID" id="116306657"/>
<keyword evidence="8" id="KW-0539">Nucleus</keyword>
<dbReference type="InterPro" id="IPR055410">
    <property type="entry name" value="Beta-prop_CAF1B_HIR1"/>
</dbReference>
<dbReference type="GO" id="GO:0033186">
    <property type="term" value="C:CAF-1 complex"/>
    <property type="evidence" value="ECO:0007669"/>
    <property type="project" value="TreeGrafter"/>
</dbReference>
<dbReference type="InterPro" id="IPR036322">
    <property type="entry name" value="WD40_repeat_dom_sf"/>
</dbReference>
<dbReference type="PANTHER" id="PTHR15271">
    <property type="entry name" value="CHROMATIN ASSEMBLY FACTOR 1 SUBUNIT B"/>
    <property type="match status" value="1"/>
</dbReference>
<feature type="domain" description="CAF1B/HIR1 beta-propeller" evidence="11">
    <location>
        <begin position="1"/>
        <end position="392"/>
    </location>
</feature>
<dbReference type="GO" id="GO:0006334">
    <property type="term" value="P:nucleosome assembly"/>
    <property type="evidence" value="ECO:0007669"/>
    <property type="project" value="TreeGrafter"/>
</dbReference>
<comment type="similarity">
    <text evidence="2">Belongs to the WD repeat HIR1 family.</text>
</comment>
<evidence type="ECO:0000256" key="8">
    <source>
        <dbReference type="ARBA" id="ARBA00023242"/>
    </source>
</evidence>
<gene>
    <name evidence="13" type="primary">LOC116306657</name>
</gene>
<keyword evidence="7" id="KW-0234">DNA repair</keyword>
<sequence length="929" mass="101045">MKLTTPEISWHGKEPVLSVDFCKVGNTMRLASAGADNDVKMWLLSFKADGNAKTEFLSNLSRHNKAVNVVRFAPNEEFLASASDDGVIILWKLNLAQEQCAPPLKDKDDDVENRESWSAHKVLRGHIEDVYDLAWSPDGSQLISGSVDNSAIVWDVVKGVKLQILKDHKHYVQGVCWDPLGQYIVTNSSDRSCRIYCSQTYRYCYNINKLSGSAKLKIPEGGELKQLKMFHDETLLSFFRRPTFTPDGSLLIVPAGRIDMPSKAMNATFVFTRGSPNKPVLYLPSPKKPTVAVRCCPLLFELKKKDEEMEKENEKEQETSSLFKLPYRMVFAVATLNSVLLYDTQHKIPFGYISNIHYSGLSDLTWSNDGKILIVSSTDGYCSMVQFEENELGTPYEKTVKDVLENPTEFHNLNNSSLPSTPAEIPVATGKVQKGVILTPVHQKMDIDETPEDIIPKKKDTPQIDKFTVPMSEIETITPTKPPENKLTPRRVQLVPSSQSDYAVAATKPNSGQAVAPRCVQLVTTSQADPALASIQSLINNVQPANFVPMVPTNQGAGQMLVSGQTAQSQPRGVQLVTAMPSQVMQRGNSVPSVNSVGNIHYSVPQGQTLIVPGQTVQAQPRRVQLVTVPQGQTFIGHRQIYVSNGQTVQTQPMQVQLTTIPSVQTPVGGQTVQAQPIMQSVTALPGQTSISSGQTVQSQTRRIQLVSVPPGQTTVSVGQTLSNTQNTGQPQNNQATLSKPGQTTSLQAGTTPVSTNPVALTTSPVALTTNPVAMTTAATGSLGTQPTILQTMPRRVPLMTVANAPKQVSVRSKGIEGNQLDGQNPSMAKQIGPLAIDNQNNDSVNPVQGRILSTLLTSTKQDDSNGQPSANRNKANMNETSADVKQEKQRIPLTSISAITTTGNSNTAVKENPTRKPIPLEPTVIVID</sequence>
<feature type="compositionally biased region" description="Polar residues" evidence="10">
    <location>
        <begin position="738"/>
        <end position="758"/>
    </location>
</feature>
<dbReference type="GO" id="GO:0006335">
    <property type="term" value="P:DNA replication-dependent chromatin assembly"/>
    <property type="evidence" value="ECO:0007669"/>
    <property type="project" value="InterPro"/>
</dbReference>
<dbReference type="GO" id="GO:0006281">
    <property type="term" value="P:DNA repair"/>
    <property type="evidence" value="ECO:0007669"/>
    <property type="project" value="UniProtKB-KW"/>
</dbReference>
<organism evidence="12 13">
    <name type="scientific">Actinia tenebrosa</name>
    <name type="common">Australian red waratah sea anemone</name>
    <dbReference type="NCBI Taxonomy" id="6105"/>
    <lineage>
        <taxon>Eukaryota</taxon>
        <taxon>Metazoa</taxon>
        <taxon>Cnidaria</taxon>
        <taxon>Anthozoa</taxon>
        <taxon>Hexacorallia</taxon>
        <taxon>Actiniaria</taxon>
        <taxon>Actiniidae</taxon>
        <taxon>Actinia</taxon>
    </lineage>
</organism>
<evidence type="ECO:0000256" key="2">
    <source>
        <dbReference type="ARBA" id="ARBA00007306"/>
    </source>
</evidence>
<feature type="compositionally biased region" description="Low complexity" evidence="10">
    <location>
        <begin position="724"/>
        <end position="737"/>
    </location>
</feature>
<evidence type="ECO:0000313" key="12">
    <source>
        <dbReference type="Proteomes" id="UP000515163"/>
    </source>
</evidence>
<dbReference type="Pfam" id="PF24105">
    <property type="entry name" value="Beta-prop_CAF1B_HIR1"/>
    <property type="match status" value="1"/>
</dbReference>
<dbReference type="Proteomes" id="UP000515163">
    <property type="component" value="Unplaced"/>
</dbReference>
<dbReference type="InterPro" id="IPR019775">
    <property type="entry name" value="WD40_repeat_CS"/>
</dbReference>
<evidence type="ECO:0000256" key="10">
    <source>
        <dbReference type="SAM" id="MobiDB-lite"/>
    </source>
</evidence>
<dbReference type="PANTHER" id="PTHR15271:SF4">
    <property type="entry name" value="CHROMATIN ASSEMBLY FACTOR 1 SUBUNIT B"/>
    <property type="match status" value="1"/>
</dbReference>
<dbReference type="Gene3D" id="2.130.10.10">
    <property type="entry name" value="YVTN repeat-like/Quinoprotein amine dehydrogenase"/>
    <property type="match status" value="2"/>
</dbReference>
<dbReference type="SUPFAM" id="SSF50978">
    <property type="entry name" value="WD40 repeat-like"/>
    <property type="match status" value="1"/>
</dbReference>
<dbReference type="FunCoup" id="A0A6P8J541">
    <property type="interactions" value="1670"/>
</dbReference>
<dbReference type="PROSITE" id="PS50294">
    <property type="entry name" value="WD_REPEATS_REGION"/>
    <property type="match status" value="2"/>
</dbReference>
<keyword evidence="4" id="KW-0677">Repeat</keyword>
<evidence type="ECO:0000256" key="9">
    <source>
        <dbReference type="PROSITE-ProRule" id="PRU00221"/>
    </source>
</evidence>
<dbReference type="InterPro" id="IPR015943">
    <property type="entry name" value="WD40/YVTN_repeat-like_dom_sf"/>
</dbReference>
<accession>A0A6P8J541</accession>
<dbReference type="RefSeq" id="XP_031572595.1">
    <property type="nucleotide sequence ID" value="XM_031716735.1"/>
</dbReference>
<protein>
    <submittedName>
        <fullName evidence="13">Chromatin assembly factor 1 subunit B-like</fullName>
    </submittedName>
</protein>
<evidence type="ECO:0000256" key="1">
    <source>
        <dbReference type="ARBA" id="ARBA00004123"/>
    </source>
</evidence>
<feature type="compositionally biased region" description="Polar residues" evidence="10">
    <location>
        <begin position="858"/>
        <end position="882"/>
    </location>
</feature>
<dbReference type="GO" id="GO:0005634">
    <property type="term" value="C:nucleus"/>
    <property type="evidence" value="ECO:0007669"/>
    <property type="project" value="UniProtKB-SubCell"/>
</dbReference>
<evidence type="ECO:0000256" key="5">
    <source>
        <dbReference type="ARBA" id="ARBA00022763"/>
    </source>
</evidence>
<reference evidence="13" key="1">
    <citation type="submission" date="2025-08" db="UniProtKB">
        <authorList>
            <consortium name="RefSeq"/>
        </authorList>
    </citation>
    <scope>IDENTIFICATION</scope>
    <source>
        <tissue evidence="13">Tentacle</tissue>
    </source>
</reference>
<dbReference type="PROSITE" id="PS00678">
    <property type="entry name" value="WD_REPEATS_1"/>
    <property type="match status" value="1"/>
</dbReference>
<evidence type="ECO:0000256" key="6">
    <source>
        <dbReference type="ARBA" id="ARBA00022853"/>
    </source>
</evidence>
<dbReference type="AlphaFoldDB" id="A0A6P8J541"/>
<dbReference type="SMART" id="SM00320">
    <property type="entry name" value="WD40"/>
    <property type="match status" value="5"/>
</dbReference>
<dbReference type="KEGG" id="aten:116306657"/>
<dbReference type="InParanoid" id="A0A6P8J541"/>
<feature type="repeat" description="WD" evidence="9">
    <location>
        <begin position="165"/>
        <end position="196"/>
    </location>
</feature>